<organism evidence="1">
    <name type="scientific">marine sediment metagenome</name>
    <dbReference type="NCBI Taxonomy" id="412755"/>
    <lineage>
        <taxon>unclassified sequences</taxon>
        <taxon>metagenomes</taxon>
        <taxon>ecological metagenomes</taxon>
    </lineage>
</organism>
<name>A0A0F8YYF4_9ZZZZ</name>
<accession>A0A0F8YYF4</accession>
<reference evidence="1" key="1">
    <citation type="journal article" date="2015" name="Nature">
        <title>Complex archaea that bridge the gap between prokaryotes and eukaryotes.</title>
        <authorList>
            <person name="Spang A."/>
            <person name="Saw J.H."/>
            <person name="Jorgensen S.L."/>
            <person name="Zaremba-Niedzwiedzka K."/>
            <person name="Martijn J."/>
            <person name="Lind A.E."/>
            <person name="van Eijk R."/>
            <person name="Schleper C."/>
            <person name="Guy L."/>
            <person name="Ettema T.J."/>
        </authorList>
    </citation>
    <scope>NUCLEOTIDE SEQUENCE</scope>
</reference>
<dbReference type="Gene3D" id="6.10.140.240">
    <property type="match status" value="1"/>
</dbReference>
<dbReference type="EMBL" id="LAZR01050823">
    <property type="protein sequence ID" value="KKK86487.1"/>
    <property type="molecule type" value="Genomic_DNA"/>
</dbReference>
<sequence>INKRRAREGYVTAFVVNENKNIDIRRVQIEDSTFKLGDSIHSLEEEDIYFYKGKPLIIQAKTKLNPFSYFADYNTADNQTYGEKYVLAKLEAERIKRRTNYDTAMIREIGYCNGIENYSRHGPYI</sequence>
<feature type="non-terminal residue" evidence="1">
    <location>
        <position position="1"/>
    </location>
</feature>
<protein>
    <submittedName>
        <fullName evidence="1">Uncharacterized protein</fullName>
    </submittedName>
</protein>
<evidence type="ECO:0000313" key="1">
    <source>
        <dbReference type="EMBL" id="KKK86487.1"/>
    </source>
</evidence>
<dbReference type="AlphaFoldDB" id="A0A0F8YYF4"/>
<comment type="caution">
    <text evidence="1">The sequence shown here is derived from an EMBL/GenBank/DDBJ whole genome shotgun (WGS) entry which is preliminary data.</text>
</comment>
<gene>
    <name evidence="1" type="ORF">LCGC14_2762770</name>
</gene>
<proteinExistence type="predicted"/>